<dbReference type="CDD" id="cd00038">
    <property type="entry name" value="CAP_ED"/>
    <property type="match status" value="1"/>
</dbReference>
<feature type="domain" description="Cyclic nucleotide-binding" evidence="1">
    <location>
        <begin position="29"/>
        <end position="100"/>
    </location>
</feature>
<evidence type="ECO:0000313" key="3">
    <source>
        <dbReference type="Proteomes" id="UP000886757"/>
    </source>
</evidence>
<dbReference type="EMBL" id="DVGK01000108">
    <property type="protein sequence ID" value="HIR14114.1"/>
    <property type="molecule type" value="Genomic_DNA"/>
</dbReference>
<dbReference type="AlphaFoldDB" id="A0A9D1D9J6"/>
<dbReference type="InterPro" id="IPR018490">
    <property type="entry name" value="cNMP-bd_dom_sf"/>
</dbReference>
<evidence type="ECO:0000313" key="2">
    <source>
        <dbReference type="EMBL" id="HIR14114.1"/>
    </source>
</evidence>
<name>A0A9D1D9J6_9FIRM</name>
<dbReference type="SUPFAM" id="SSF46785">
    <property type="entry name" value="Winged helix' DNA-binding domain"/>
    <property type="match status" value="1"/>
</dbReference>
<evidence type="ECO:0000259" key="1">
    <source>
        <dbReference type="PROSITE" id="PS50042"/>
    </source>
</evidence>
<organism evidence="2 3">
    <name type="scientific">Candidatus Choladousia intestinavium</name>
    <dbReference type="NCBI Taxonomy" id="2840727"/>
    <lineage>
        <taxon>Bacteria</taxon>
        <taxon>Bacillati</taxon>
        <taxon>Bacillota</taxon>
        <taxon>Clostridia</taxon>
        <taxon>Lachnospirales</taxon>
        <taxon>Lachnospiraceae</taxon>
        <taxon>Lachnospiraceae incertae sedis</taxon>
        <taxon>Candidatus Choladousia</taxon>
    </lineage>
</organism>
<accession>A0A9D1D9J6</accession>
<dbReference type="PROSITE" id="PS50042">
    <property type="entry name" value="CNMP_BINDING_3"/>
    <property type="match status" value="1"/>
</dbReference>
<dbReference type="Pfam" id="PF00027">
    <property type="entry name" value="cNMP_binding"/>
    <property type="match status" value="1"/>
</dbReference>
<comment type="caution">
    <text evidence="2">The sequence shown here is derived from an EMBL/GenBank/DDBJ whole genome shotgun (WGS) entry which is preliminary data.</text>
</comment>
<gene>
    <name evidence="2" type="ORF">IAB31_09360</name>
</gene>
<reference evidence="2" key="1">
    <citation type="submission" date="2020-10" db="EMBL/GenBank/DDBJ databases">
        <authorList>
            <person name="Gilroy R."/>
        </authorList>
    </citation>
    <scope>NUCLEOTIDE SEQUENCE</scope>
    <source>
        <strain evidence="2">ChiSjej4B22-8148</strain>
    </source>
</reference>
<protein>
    <submittedName>
        <fullName evidence="2">Cyclic nucleotide-binding domain-containing protein</fullName>
    </submittedName>
</protein>
<dbReference type="InterPro" id="IPR014710">
    <property type="entry name" value="RmlC-like_jellyroll"/>
</dbReference>
<sequence>MRIIQEHHLLKQYLTEDPLKDFLPKQYQDFLFLAEYRSGEPICQQGASLETLYFFVHGKIKIIRTLPSGKEYVLDIRENPCILGEIEFMTLQPLVSSVVTMKKSLVIHFPIAGRRETLMHDAGFLYRIGRCLALELYQLDAIASVNVLCTVKERLGMYILSVQKDGWFSLELSALADAFGTSYRHLLRVINLFLEKGFIEKVKNTYHILDEAGLKTYASIQDPSNI</sequence>
<dbReference type="InterPro" id="IPR000595">
    <property type="entry name" value="cNMP-bd_dom"/>
</dbReference>
<dbReference type="Proteomes" id="UP000886757">
    <property type="component" value="Unassembled WGS sequence"/>
</dbReference>
<dbReference type="Gene3D" id="2.60.120.10">
    <property type="entry name" value="Jelly Rolls"/>
    <property type="match status" value="1"/>
</dbReference>
<proteinExistence type="predicted"/>
<dbReference type="SUPFAM" id="SSF51206">
    <property type="entry name" value="cAMP-binding domain-like"/>
    <property type="match status" value="1"/>
</dbReference>
<reference evidence="2" key="2">
    <citation type="journal article" date="2021" name="PeerJ">
        <title>Extensive microbial diversity within the chicken gut microbiome revealed by metagenomics and culture.</title>
        <authorList>
            <person name="Gilroy R."/>
            <person name="Ravi A."/>
            <person name="Getino M."/>
            <person name="Pursley I."/>
            <person name="Horton D.L."/>
            <person name="Alikhan N.F."/>
            <person name="Baker D."/>
            <person name="Gharbi K."/>
            <person name="Hall N."/>
            <person name="Watson M."/>
            <person name="Adriaenssens E.M."/>
            <person name="Foster-Nyarko E."/>
            <person name="Jarju S."/>
            <person name="Secka A."/>
            <person name="Antonio M."/>
            <person name="Oren A."/>
            <person name="Chaudhuri R.R."/>
            <person name="La Ragione R."/>
            <person name="Hildebrand F."/>
            <person name="Pallen M.J."/>
        </authorList>
    </citation>
    <scope>NUCLEOTIDE SEQUENCE</scope>
    <source>
        <strain evidence="2">ChiSjej4B22-8148</strain>
    </source>
</reference>
<dbReference type="InterPro" id="IPR036390">
    <property type="entry name" value="WH_DNA-bd_sf"/>
</dbReference>